<dbReference type="AlphaFoldDB" id="A0A0F9PR31"/>
<gene>
    <name evidence="1" type="ORF">LCGC14_0868100</name>
</gene>
<accession>A0A0F9PR31</accession>
<sequence>MQTTRKQFDLYKKTAEMWIKKWGQVSWEVHIKHMNNGMEALATCQADPPGRTAILTFTKCIGKNEGLTDERIIRVGFHETCELLLAPLVIACRDPKSREDELDSIRHGIIRRLEHVIFGENP</sequence>
<reference evidence="1" key="1">
    <citation type="journal article" date="2015" name="Nature">
        <title>Complex archaea that bridge the gap between prokaryotes and eukaryotes.</title>
        <authorList>
            <person name="Spang A."/>
            <person name="Saw J.H."/>
            <person name="Jorgensen S.L."/>
            <person name="Zaremba-Niedzwiedzka K."/>
            <person name="Martijn J."/>
            <person name="Lind A.E."/>
            <person name="van Eijk R."/>
            <person name="Schleper C."/>
            <person name="Guy L."/>
            <person name="Ettema T.J."/>
        </authorList>
    </citation>
    <scope>NUCLEOTIDE SEQUENCE</scope>
</reference>
<dbReference type="EMBL" id="LAZR01002668">
    <property type="protein sequence ID" value="KKN27087.1"/>
    <property type="molecule type" value="Genomic_DNA"/>
</dbReference>
<proteinExistence type="predicted"/>
<organism evidence="1">
    <name type="scientific">marine sediment metagenome</name>
    <dbReference type="NCBI Taxonomy" id="412755"/>
    <lineage>
        <taxon>unclassified sequences</taxon>
        <taxon>metagenomes</taxon>
        <taxon>ecological metagenomes</taxon>
    </lineage>
</organism>
<comment type="caution">
    <text evidence="1">The sequence shown here is derived from an EMBL/GenBank/DDBJ whole genome shotgun (WGS) entry which is preliminary data.</text>
</comment>
<protein>
    <submittedName>
        <fullName evidence="1">Uncharacterized protein</fullName>
    </submittedName>
</protein>
<name>A0A0F9PR31_9ZZZZ</name>
<evidence type="ECO:0000313" key="1">
    <source>
        <dbReference type="EMBL" id="KKN27087.1"/>
    </source>
</evidence>